<dbReference type="EMBL" id="MN739743">
    <property type="protein sequence ID" value="QHT24241.1"/>
    <property type="molecule type" value="Genomic_DNA"/>
</dbReference>
<evidence type="ECO:0000313" key="3">
    <source>
        <dbReference type="EMBL" id="QHT24241.1"/>
    </source>
</evidence>
<reference evidence="3" key="1">
    <citation type="journal article" date="2020" name="Nature">
        <title>Giant virus diversity and host interactions through global metagenomics.</title>
        <authorList>
            <person name="Schulz F."/>
            <person name="Roux S."/>
            <person name="Paez-Espino D."/>
            <person name="Jungbluth S."/>
            <person name="Walsh D.A."/>
            <person name="Denef V.J."/>
            <person name="McMahon K.D."/>
            <person name="Konstantinidis K.T."/>
            <person name="Eloe-Fadrosh E.A."/>
            <person name="Kyrpides N.C."/>
            <person name="Woyke T."/>
        </authorList>
    </citation>
    <scope>NUCLEOTIDE SEQUENCE</scope>
    <source>
        <strain evidence="3">GVMAG-M-3300023179-138</strain>
    </source>
</reference>
<evidence type="ECO:0000256" key="1">
    <source>
        <dbReference type="SAM" id="MobiDB-lite"/>
    </source>
</evidence>
<feature type="transmembrane region" description="Helical" evidence="2">
    <location>
        <begin position="20"/>
        <end position="46"/>
    </location>
</feature>
<sequence length="211" mass="22610">MEVLNQLMKRPRQADSVAMVYFVGAVLYTIFRGSVSTVLVGIAFTLIVLGALPKQVALAFLVGASAILLVQTRHSEEGFTDAKKADAEEKEAKDAKDAKEKEEVKAGFTNPVVLPDNADRKEMLELGKPYKLPTEADDKGVHLDAGSTFLNAYKALKPEQIAAMTRDTQELLATQKSLVAMLDSFGPLMKDMGKITGFLGPGAGLPAPGSN</sequence>
<proteinExistence type="predicted"/>
<keyword evidence="2" id="KW-0812">Transmembrane</keyword>
<feature type="transmembrane region" description="Helical" evidence="2">
    <location>
        <begin position="52"/>
        <end position="70"/>
    </location>
</feature>
<keyword evidence="2" id="KW-1133">Transmembrane helix</keyword>
<name>A0A6C0E6H8_9ZZZZ</name>
<feature type="region of interest" description="Disordered" evidence="1">
    <location>
        <begin position="79"/>
        <end position="103"/>
    </location>
</feature>
<accession>A0A6C0E6H8</accession>
<evidence type="ECO:0000256" key="2">
    <source>
        <dbReference type="SAM" id="Phobius"/>
    </source>
</evidence>
<dbReference type="AlphaFoldDB" id="A0A6C0E6H8"/>
<protein>
    <submittedName>
        <fullName evidence="3">Uncharacterized protein</fullName>
    </submittedName>
</protein>
<organism evidence="3">
    <name type="scientific">viral metagenome</name>
    <dbReference type="NCBI Taxonomy" id="1070528"/>
    <lineage>
        <taxon>unclassified sequences</taxon>
        <taxon>metagenomes</taxon>
        <taxon>organismal metagenomes</taxon>
    </lineage>
</organism>
<keyword evidence="2" id="KW-0472">Membrane</keyword>